<dbReference type="GO" id="GO:0005886">
    <property type="term" value="C:plasma membrane"/>
    <property type="evidence" value="ECO:0007669"/>
    <property type="project" value="TreeGrafter"/>
</dbReference>
<dbReference type="InterPro" id="IPR027417">
    <property type="entry name" value="P-loop_NTPase"/>
</dbReference>
<dbReference type="PANTHER" id="PTHR24220:SF676">
    <property type="entry name" value="OLIGOPEPTIDE TRANSPORT ATP-BINDING PROTEIN AMIE"/>
    <property type="match status" value="1"/>
</dbReference>
<dbReference type="GO" id="GO:0016887">
    <property type="term" value="F:ATP hydrolysis activity"/>
    <property type="evidence" value="ECO:0007669"/>
    <property type="project" value="InterPro"/>
</dbReference>
<dbReference type="SMART" id="SM00382">
    <property type="entry name" value="AAA"/>
    <property type="match status" value="2"/>
</dbReference>
<dbReference type="PANTHER" id="PTHR24220">
    <property type="entry name" value="IMPORT ATP-BINDING PROTEIN"/>
    <property type="match status" value="1"/>
</dbReference>
<dbReference type="EMBL" id="CP000489">
    <property type="protein sequence ID" value="ABL69711.1"/>
    <property type="molecule type" value="Genomic_DNA"/>
</dbReference>
<keyword evidence="2" id="KW-0067">ATP-binding</keyword>
<dbReference type="InterPro" id="IPR003439">
    <property type="entry name" value="ABC_transporter-like_ATP-bd"/>
</dbReference>
<dbReference type="SUPFAM" id="SSF52540">
    <property type="entry name" value="P-loop containing nucleoside triphosphate hydrolases"/>
    <property type="match status" value="2"/>
</dbReference>
<dbReference type="InterPro" id="IPR003593">
    <property type="entry name" value="AAA+_ATPase"/>
</dbReference>
<evidence type="ECO:0000313" key="5">
    <source>
        <dbReference type="Proteomes" id="UP000000361"/>
    </source>
</evidence>
<dbReference type="GO" id="GO:0022857">
    <property type="term" value="F:transmembrane transporter activity"/>
    <property type="evidence" value="ECO:0007669"/>
    <property type="project" value="TreeGrafter"/>
</dbReference>
<evidence type="ECO:0000259" key="3">
    <source>
        <dbReference type="PROSITE" id="PS50893"/>
    </source>
</evidence>
<keyword evidence="1" id="KW-0547">Nucleotide-binding</keyword>
<dbReference type="Gene3D" id="3.40.50.300">
    <property type="entry name" value="P-loop containing nucleotide triphosphate hydrolases"/>
    <property type="match status" value="2"/>
</dbReference>
<reference evidence="5" key="1">
    <citation type="submission" date="2006-12" db="EMBL/GenBank/DDBJ databases">
        <title>Complete sequence of chromosome 1 of Paracoccus denitrificans PD1222.</title>
        <authorList>
            <person name="Copeland A."/>
            <person name="Lucas S."/>
            <person name="Lapidus A."/>
            <person name="Barry K."/>
            <person name="Detter J.C."/>
            <person name="Glavina del Rio T."/>
            <person name="Hammon N."/>
            <person name="Israni S."/>
            <person name="Dalin E."/>
            <person name="Tice H."/>
            <person name="Pitluck S."/>
            <person name="Munk A.C."/>
            <person name="Brettin T."/>
            <person name="Bruce D."/>
            <person name="Han C."/>
            <person name="Tapia R."/>
            <person name="Gilna P."/>
            <person name="Schmutz J."/>
            <person name="Larimer F."/>
            <person name="Land M."/>
            <person name="Hauser L."/>
            <person name="Kyrpides N."/>
            <person name="Lykidis A."/>
            <person name="Spiro S."/>
            <person name="Richardson D.J."/>
            <person name="Moir J.W.B."/>
            <person name="Ferguson S.J."/>
            <person name="van Spanning R.J.M."/>
            <person name="Richardson P."/>
        </authorList>
    </citation>
    <scope>NUCLEOTIDE SEQUENCE [LARGE SCALE GENOMIC DNA]</scope>
    <source>
        <strain evidence="5">Pd 1222</strain>
    </source>
</reference>
<dbReference type="PROSITE" id="PS00211">
    <property type="entry name" value="ABC_TRANSPORTER_1"/>
    <property type="match status" value="1"/>
</dbReference>
<sequence>MIRVRDLSLDHGTQPILRHVSLEVARGETLALIGPSGSGKTSLARMILGLPPQGRAIRWRGEVTLDGLDMLRAPARHLRRFRAAETGMIVQALSDALNPHLSVAQHLREAGDPQALCTGFNIPPMLLPRLPRDLSGGEIQRVLTALAMAKSPRCLILDEPTAALDPANRAWARTRFAAGAQDRAQLLITHDLELARALADRIAVMRDGELIEIGAAAQVLATPGHACTRRLLGFDRKPELRLPSPEPRESGLLVEGLRHRIGDRVLLREVSARIPAGHCLAVIGASGCGKSTLARLLAGYLPLQGGRILWQPGARAPRIALVSQHPHRALARHFTVEQVLAEALRLAGEPLAPARIAALLREIGLSDAPGFRARRTETLSGGEAQRLVIARAIAVRPDCLVADEPTSALDPVSREQVLGLLNRLKRERGVALLLVTHDAEVARTLAERTARLHDGRLAFD</sequence>
<dbReference type="Proteomes" id="UP000000361">
    <property type="component" value="Chromosome 1"/>
</dbReference>
<dbReference type="OrthoDB" id="7667070at2"/>
<dbReference type="InterPro" id="IPR015854">
    <property type="entry name" value="ABC_transpr_LolD-like"/>
</dbReference>
<dbReference type="PROSITE" id="PS50893">
    <property type="entry name" value="ABC_TRANSPORTER_2"/>
    <property type="match status" value="2"/>
</dbReference>
<protein>
    <submittedName>
        <fullName evidence="4">ABC transporter related protein</fullName>
    </submittedName>
</protein>
<dbReference type="eggNOG" id="COG4172">
    <property type="taxonomic scope" value="Bacteria"/>
</dbReference>
<dbReference type="HOGENOM" id="CLU_000604_86_2_5"/>
<dbReference type="InterPro" id="IPR017871">
    <property type="entry name" value="ABC_transporter-like_CS"/>
</dbReference>
<evidence type="ECO:0000256" key="1">
    <source>
        <dbReference type="ARBA" id="ARBA00022741"/>
    </source>
</evidence>
<evidence type="ECO:0000313" key="4">
    <source>
        <dbReference type="EMBL" id="ABL69711.1"/>
    </source>
</evidence>
<dbReference type="AlphaFoldDB" id="A1B2G7"/>
<organism evidence="4 5">
    <name type="scientific">Paracoccus denitrificans (strain Pd 1222)</name>
    <dbReference type="NCBI Taxonomy" id="318586"/>
    <lineage>
        <taxon>Bacteria</taxon>
        <taxon>Pseudomonadati</taxon>
        <taxon>Pseudomonadota</taxon>
        <taxon>Alphaproteobacteria</taxon>
        <taxon>Rhodobacterales</taxon>
        <taxon>Paracoccaceae</taxon>
        <taxon>Paracoccus</taxon>
    </lineage>
</organism>
<name>A1B2G7_PARDP</name>
<dbReference type="STRING" id="318586.Pden_1611"/>
<keyword evidence="5" id="KW-1185">Reference proteome</keyword>
<dbReference type="EnsemblBacteria" id="ABL69711">
    <property type="protein sequence ID" value="ABL69711"/>
    <property type="gene ID" value="Pden_1611"/>
</dbReference>
<dbReference type="GO" id="GO:0005524">
    <property type="term" value="F:ATP binding"/>
    <property type="evidence" value="ECO:0007669"/>
    <property type="project" value="UniProtKB-KW"/>
</dbReference>
<dbReference type="RefSeq" id="WP_011747910.1">
    <property type="nucleotide sequence ID" value="NC_008686.1"/>
</dbReference>
<accession>A1B2G7</accession>
<feature type="domain" description="ABC transporter" evidence="3">
    <location>
        <begin position="2"/>
        <end position="232"/>
    </location>
</feature>
<dbReference type="KEGG" id="pde:Pden_1611"/>
<feature type="domain" description="ABC transporter" evidence="3">
    <location>
        <begin position="252"/>
        <end position="460"/>
    </location>
</feature>
<dbReference type="GeneID" id="93450003"/>
<evidence type="ECO:0000256" key="2">
    <source>
        <dbReference type="ARBA" id="ARBA00022840"/>
    </source>
</evidence>
<proteinExistence type="predicted"/>
<dbReference type="Pfam" id="PF00005">
    <property type="entry name" value="ABC_tran"/>
    <property type="match status" value="2"/>
</dbReference>
<gene>
    <name evidence="4" type="ordered locus">Pden_1611</name>
</gene>